<evidence type="ECO:0000259" key="7">
    <source>
        <dbReference type="PROSITE" id="PS50110"/>
    </source>
</evidence>
<feature type="region of interest" description="Disordered" evidence="4">
    <location>
        <begin position="112"/>
        <end position="139"/>
    </location>
</feature>
<evidence type="ECO:0000256" key="1">
    <source>
        <dbReference type="ARBA" id="ARBA00022553"/>
    </source>
</evidence>
<protein>
    <recommendedName>
        <fullName evidence="10">Histidine kinase</fullName>
    </recommendedName>
</protein>
<evidence type="ECO:0000313" key="8">
    <source>
        <dbReference type="EMBL" id="WAQ84477.1"/>
    </source>
</evidence>
<dbReference type="InterPro" id="IPR003661">
    <property type="entry name" value="HisK_dim/P_dom"/>
</dbReference>
<keyword evidence="2" id="KW-0902">Two-component regulatory system</keyword>
<evidence type="ECO:0000259" key="6">
    <source>
        <dbReference type="PROSITE" id="PS50109"/>
    </source>
</evidence>
<dbReference type="SMART" id="SM00448">
    <property type="entry name" value="REC"/>
    <property type="match status" value="1"/>
</dbReference>
<name>A0ABY7CNX6_9BASI</name>
<organism evidence="8 9">
    <name type="scientific">Puccinia triticina</name>
    <dbReference type="NCBI Taxonomy" id="208348"/>
    <lineage>
        <taxon>Eukaryota</taxon>
        <taxon>Fungi</taxon>
        <taxon>Dikarya</taxon>
        <taxon>Basidiomycota</taxon>
        <taxon>Pucciniomycotina</taxon>
        <taxon>Pucciniomycetes</taxon>
        <taxon>Pucciniales</taxon>
        <taxon>Pucciniaceae</taxon>
        <taxon>Puccinia</taxon>
    </lineage>
</organism>
<dbReference type="Pfam" id="PF00072">
    <property type="entry name" value="Response_reg"/>
    <property type="match status" value="1"/>
</dbReference>
<dbReference type="SMART" id="SM00387">
    <property type="entry name" value="HATPase_c"/>
    <property type="match status" value="1"/>
</dbReference>
<evidence type="ECO:0000313" key="9">
    <source>
        <dbReference type="Proteomes" id="UP001164743"/>
    </source>
</evidence>
<dbReference type="PANTHER" id="PTHR45339:SF1">
    <property type="entry name" value="HYBRID SIGNAL TRANSDUCTION HISTIDINE KINASE J"/>
    <property type="match status" value="1"/>
</dbReference>
<dbReference type="InterPro" id="IPR036097">
    <property type="entry name" value="HisK_dim/P_sf"/>
</dbReference>
<dbReference type="InterPro" id="IPR005330">
    <property type="entry name" value="MHYT_dom"/>
</dbReference>
<dbReference type="SUPFAM" id="SSF52172">
    <property type="entry name" value="CheY-like"/>
    <property type="match status" value="1"/>
</dbReference>
<dbReference type="GeneID" id="77810129"/>
<sequence length="926" mass="101316">MLAQSVEPPGAIILNPTLTILSACVATIFTFIALATRDRPGLLTGYMFTFLHRTGLRWPKLLTTSGSSASAAKHKSSKSIGLAISANSDSDRLSSEEPLLALELGPISPTFSNLSSSPSLQHPKNSHGIPLPPGSPNPEHPSKKIGLFAAAWSGLRLSALVRATVWATAIALMHYLGIKAIDIPNGRIVLSPIHIGFSAGLGLLGSTLGCIVMDLELDLSGQLVCATLLSLSVFAFHYSGVASMQIISSSRSLYEQRHRSGVLPMDIAIIISVLAVATCLVSIGLLVYTASLSRNRMAELVNTKRQLGQLSIENETVARLAELKQNFISVASHELRTPLFSVTGYAELLARTDLNKEQRWYLSNMQQACANMQLIIANVLDFSKLERNNNESCAKPVLVNIRSMLEGIAQMTEDRSDLAGKKRAVDLIVQIAEDVPETAMLDETFFMRICMNLLSNALKFTERGLIMIDVELSDTETLSLKVQDTGIGIPPNFMSSLFEPYRQADSSTTRPHQGTGLGLSICKQLVERLSGTIEVDSEVGKGTTFTVRLPLTRTTDPPYTAPTQRHTICLAYNEKVTEDRLGEALRKAGHRTVGMHSEPELAESWLNSGEADLVLTDAASLQSSELLQASVDRRRFCMGSLLESAEELQDRRWPKFVLTSSTNLGEKFTQHWLLNAPNMIRIRRQGIIPHLIFNLLQDTDKYAHEIDLNVAEERRLPERGEVVRDESYQTRNSDSISSLSSPVFEFERPATHITESPASSPSGSHADQFEPIPLPRSVESVCDESQSLCADEPEINNGTQRKILLVDDNPINVQLGARLIGLLGYEVDSAADGYEAVTKACGSNFDLILMDCQMPGLDGLSATRKIREYEAHFPSRECSRPVPIIALTANVSESDQADCRESGMDGFLPKPLQINVLKSTLHTFLG</sequence>
<evidence type="ECO:0008006" key="10">
    <source>
        <dbReference type="Google" id="ProtNLM"/>
    </source>
</evidence>
<dbReference type="RefSeq" id="XP_053020032.1">
    <property type="nucleotide sequence ID" value="XM_053169245.1"/>
</dbReference>
<feature type="transmembrane region" description="Helical" evidence="5">
    <location>
        <begin position="12"/>
        <end position="34"/>
    </location>
</feature>
<dbReference type="Pfam" id="PF00512">
    <property type="entry name" value="HisKA"/>
    <property type="match status" value="1"/>
</dbReference>
<feature type="domain" description="Response regulatory" evidence="7">
    <location>
        <begin position="802"/>
        <end position="925"/>
    </location>
</feature>
<reference evidence="8" key="1">
    <citation type="submission" date="2022-10" db="EMBL/GenBank/DDBJ databases">
        <title>Puccinia triticina Genome sequencing and assembly.</title>
        <authorList>
            <person name="Li C."/>
        </authorList>
    </citation>
    <scope>NUCLEOTIDE SEQUENCE</scope>
    <source>
        <strain evidence="8">Pt15</strain>
    </source>
</reference>
<dbReference type="Gene3D" id="3.30.565.10">
    <property type="entry name" value="Histidine kinase-like ATPase, C-terminal domain"/>
    <property type="match status" value="1"/>
</dbReference>
<proteinExistence type="predicted"/>
<dbReference type="SUPFAM" id="SSF47384">
    <property type="entry name" value="Homodimeric domain of signal transducing histidine kinase"/>
    <property type="match status" value="1"/>
</dbReference>
<dbReference type="SMART" id="SM00388">
    <property type="entry name" value="HisKA"/>
    <property type="match status" value="1"/>
</dbReference>
<dbReference type="EMBL" id="CP110425">
    <property type="protein sequence ID" value="WAQ84477.1"/>
    <property type="molecule type" value="Genomic_DNA"/>
</dbReference>
<keyword evidence="9" id="KW-1185">Reference proteome</keyword>
<evidence type="ECO:0000256" key="4">
    <source>
        <dbReference type="SAM" id="MobiDB-lite"/>
    </source>
</evidence>
<dbReference type="Gene3D" id="3.40.50.2300">
    <property type="match status" value="1"/>
</dbReference>
<dbReference type="InterPro" id="IPR036890">
    <property type="entry name" value="HATPase_C_sf"/>
</dbReference>
<dbReference type="InterPro" id="IPR003594">
    <property type="entry name" value="HATPase_dom"/>
</dbReference>
<dbReference type="InterPro" id="IPR005467">
    <property type="entry name" value="His_kinase_dom"/>
</dbReference>
<keyword evidence="5" id="KW-1133">Transmembrane helix</keyword>
<dbReference type="InterPro" id="IPR011006">
    <property type="entry name" value="CheY-like_superfamily"/>
</dbReference>
<dbReference type="PROSITE" id="PS50109">
    <property type="entry name" value="HIS_KIN"/>
    <property type="match status" value="1"/>
</dbReference>
<evidence type="ECO:0000256" key="2">
    <source>
        <dbReference type="ARBA" id="ARBA00023012"/>
    </source>
</evidence>
<dbReference type="PANTHER" id="PTHR45339">
    <property type="entry name" value="HYBRID SIGNAL TRANSDUCTION HISTIDINE KINASE J"/>
    <property type="match status" value="1"/>
</dbReference>
<gene>
    <name evidence="8" type="ORF">PtA15_5A47</name>
</gene>
<feature type="transmembrane region" description="Helical" evidence="5">
    <location>
        <begin position="223"/>
        <end position="247"/>
    </location>
</feature>
<dbReference type="Pfam" id="PF02518">
    <property type="entry name" value="HATPase_c"/>
    <property type="match status" value="1"/>
</dbReference>
<dbReference type="PROSITE" id="PS50110">
    <property type="entry name" value="RESPONSE_REGULATORY"/>
    <property type="match status" value="1"/>
</dbReference>
<accession>A0ABY7CNX6</accession>
<dbReference type="InterPro" id="IPR001789">
    <property type="entry name" value="Sig_transdc_resp-reg_receiver"/>
</dbReference>
<dbReference type="Pfam" id="PF03707">
    <property type="entry name" value="MHYT"/>
    <property type="match status" value="1"/>
</dbReference>
<keyword evidence="5" id="KW-0812">Transmembrane</keyword>
<evidence type="ECO:0000256" key="3">
    <source>
        <dbReference type="PROSITE-ProRule" id="PRU00169"/>
    </source>
</evidence>
<dbReference type="CDD" id="cd00082">
    <property type="entry name" value="HisKA"/>
    <property type="match status" value="1"/>
</dbReference>
<feature type="modified residue" description="4-aspartylphosphate" evidence="3">
    <location>
        <position position="851"/>
    </location>
</feature>
<dbReference type="InterPro" id="IPR004358">
    <property type="entry name" value="Sig_transdc_His_kin-like_C"/>
</dbReference>
<keyword evidence="1 3" id="KW-0597">Phosphoprotein</keyword>
<feature type="domain" description="Histidine kinase" evidence="6">
    <location>
        <begin position="330"/>
        <end position="553"/>
    </location>
</feature>
<dbReference type="Gene3D" id="1.10.287.130">
    <property type="match status" value="1"/>
</dbReference>
<feature type="transmembrane region" description="Helical" evidence="5">
    <location>
        <begin position="267"/>
        <end position="288"/>
    </location>
</feature>
<dbReference type="CDD" id="cd16922">
    <property type="entry name" value="HATPase_EvgS-ArcB-TorS-like"/>
    <property type="match status" value="1"/>
</dbReference>
<dbReference type="CDD" id="cd17546">
    <property type="entry name" value="REC_hyHK_CKI1_RcsC-like"/>
    <property type="match status" value="1"/>
</dbReference>
<evidence type="ECO:0000256" key="5">
    <source>
        <dbReference type="SAM" id="Phobius"/>
    </source>
</evidence>
<dbReference type="Proteomes" id="UP001164743">
    <property type="component" value="Chromosome 5A"/>
</dbReference>
<dbReference type="PRINTS" id="PR00344">
    <property type="entry name" value="BCTRLSENSOR"/>
</dbReference>
<feature type="compositionally biased region" description="Pro residues" evidence="4">
    <location>
        <begin position="130"/>
        <end position="139"/>
    </location>
</feature>
<feature type="transmembrane region" description="Helical" evidence="5">
    <location>
        <begin position="188"/>
        <end position="211"/>
    </location>
</feature>
<dbReference type="SUPFAM" id="SSF55874">
    <property type="entry name" value="ATPase domain of HSP90 chaperone/DNA topoisomerase II/histidine kinase"/>
    <property type="match status" value="1"/>
</dbReference>
<keyword evidence="5" id="KW-0472">Membrane</keyword>